<evidence type="ECO:0000313" key="2">
    <source>
        <dbReference type="Proteomes" id="UP000243985"/>
    </source>
</evidence>
<dbReference type="GeneID" id="84581428"/>
<dbReference type="Proteomes" id="UP000243985">
    <property type="component" value="Unassembled WGS sequence"/>
</dbReference>
<organism evidence="1 2">
    <name type="scientific">Capnocytophaga leadbetteri</name>
    <dbReference type="NCBI Taxonomy" id="327575"/>
    <lineage>
        <taxon>Bacteria</taxon>
        <taxon>Pseudomonadati</taxon>
        <taxon>Bacteroidota</taxon>
        <taxon>Flavobacteriia</taxon>
        <taxon>Flavobacteriales</taxon>
        <taxon>Flavobacteriaceae</taxon>
        <taxon>Capnocytophaga</taxon>
    </lineage>
</organism>
<evidence type="ECO:0000313" key="1">
    <source>
        <dbReference type="EMBL" id="PTX02594.1"/>
    </source>
</evidence>
<protein>
    <submittedName>
        <fullName evidence="1">Uncharacterized protein</fullName>
    </submittedName>
</protein>
<name>A0A2T5XS78_9FLAO</name>
<gene>
    <name evidence="1" type="ORF">C8P65_11715</name>
</gene>
<sequence>MRFIVLFLAFVIWACELPKNQAVTNKEKEECLAQEAPKPSVSIEEAEQKVIDLPLIKKLGDEIEKISNGKKGVSFITNEVTIENTPFFKLYVGYNSAIRFENRYILYVNRTNIEDIRILEASSGEIVPLSSLKEEKYSSEEEMYCTNLLAKIIKSSNLDNPLYKADKEKCFLRIDRKDNENIYIEIYVENDISDNVQQPEVVERAITWLLFNTSTQRLYDITLDIETPKELSYDKGLLKNINLDNLCKE</sequence>
<dbReference type="RefSeq" id="WP_107782742.1">
    <property type="nucleotide sequence ID" value="NZ_QBKG01000017.1"/>
</dbReference>
<reference evidence="1 2" key="1">
    <citation type="submission" date="2018-04" db="EMBL/GenBank/DDBJ databases">
        <title>Genomic Encyclopedia of Archaeal and Bacterial Type Strains, Phase II (KMG-II): from individual species to whole genera.</title>
        <authorList>
            <person name="Goeker M."/>
        </authorList>
    </citation>
    <scope>NUCLEOTIDE SEQUENCE [LARGE SCALE GENOMIC DNA]</scope>
    <source>
        <strain evidence="1 2">DSM 22902</strain>
    </source>
</reference>
<dbReference type="AlphaFoldDB" id="A0A2T5XS78"/>
<proteinExistence type="predicted"/>
<comment type="caution">
    <text evidence="1">The sequence shown here is derived from an EMBL/GenBank/DDBJ whole genome shotgun (WGS) entry which is preliminary data.</text>
</comment>
<accession>A0A2T5XS78</accession>
<dbReference type="EMBL" id="QBKG01000017">
    <property type="protein sequence ID" value="PTX02594.1"/>
    <property type="molecule type" value="Genomic_DNA"/>
</dbReference>